<dbReference type="EMBL" id="MKXD01000002">
    <property type="protein sequence ID" value="OLR21756.1"/>
    <property type="molecule type" value="Genomic_DNA"/>
</dbReference>
<evidence type="ECO:0000313" key="2">
    <source>
        <dbReference type="Proteomes" id="UP000187000"/>
    </source>
</evidence>
<evidence type="ECO:0000313" key="1">
    <source>
        <dbReference type="EMBL" id="OLR21756.1"/>
    </source>
</evidence>
<dbReference type="Proteomes" id="UP000187000">
    <property type="component" value="Unassembled WGS sequence"/>
</dbReference>
<keyword evidence="2" id="KW-1185">Reference proteome</keyword>
<protein>
    <submittedName>
        <fullName evidence="1">Uncharacterized protein</fullName>
    </submittedName>
</protein>
<organism evidence="1 2">
    <name type="scientific">Enterobacter kobei</name>
    <dbReference type="NCBI Taxonomy" id="208224"/>
    <lineage>
        <taxon>Bacteria</taxon>
        <taxon>Pseudomonadati</taxon>
        <taxon>Pseudomonadota</taxon>
        <taxon>Gammaproteobacteria</taxon>
        <taxon>Enterobacterales</taxon>
        <taxon>Enterobacteriaceae</taxon>
        <taxon>Enterobacter</taxon>
        <taxon>Enterobacter cloacae complex</taxon>
    </lineage>
</organism>
<proteinExistence type="predicted"/>
<accession>A0ACC8SE67</accession>
<name>A0ACC8SE67_9ENTR</name>
<comment type="caution">
    <text evidence="1">The sequence shown here is derived from an EMBL/GenBank/DDBJ whole genome shotgun (WGS) entry which is preliminary data.</text>
</comment>
<gene>
    <name evidence="1" type="ORF">BH713_12060</name>
</gene>
<sequence length="65" mass="7019">MSWLTFEHPNDDWDSKEVSGVNFGLTMPAGQFFITIMKSGKVKAGVSSNAKSGIHEVDCVASEAK</sequence>
<reference evidence="1" key="1">
    <citation type="submission" date="2016-10" db="EMBL/GenBank/DDBJ databases">
        <authorList>
            <person name="Wang S."/>
            <person name="Zhu B."/>
        </authorList>
    </citation>
    <scope>NUCLEOTIDE SEQUENCE</scope>
    <source>
        <strain evidence="1">JCM 8580</strain>
    </source>
</reference>